<keyword evidence="2 5" id="KW-0812">Transmembrane</keyword>
<comment type="subcellular location">
    <subcellularLocation>
        <location evidence="5">Cell membrane</location>
        <topology evidence="5">Multi-pass membrane protein</topology>
    </subcellularLocation>
    <subcellularLocation>
        <location evidence="1">Endomembrane system</location>
        <topology evidence="1">Multi-pass membrane protein</topology>
    </subcellularLocation>
    <subcellularLocation>
        <location evidence="6">Membrane</location>
        <topology evidence="6">Multi-pass membrane protein</topology>
    </subcellularLocation>
</comment>
<dbReference type="Pfam" id="PF00361">
    <property type="entry name" value="Proton_antipo_M"/>
    <property type="match status" value="1"/>
</dbReference>
<feature type="transmembrane region" description="Helical" evidence="5">
    <location>
        <begin position="449"/>
        <end position="470"/>
    </location>
</feature>
<feature type="transmembrane region" description="Helical" evidence="5">
    <location>
        <begin position="300"/>
        <end position="318"/>
    </location>
</feature>
<sequence>MTFEVPNLAPALPEIVLLTLTSFLLIADTVWSKRCAHCTYWATQITLLVVGWLIVSSFTTQTVVTFDGSFVRDTLADVLKLFIVATSIGIFLFSREYLLQQRSYHGEFFVLGLYGVLGMFVMVSAYNLITLYLGLEIMSLALYAMIAMQRDSQKASEAAMKYFVLGALATGMMLYGMSMLYGATGTLELPKIAQVIASGHADQAVLAFSLVFIVIGLAFKLGAVPFHMWVPDVYHGAPTAMTLYLASAPKIAAFAMLYRLLWDGLQLALPDWQGMLIILSVLSLIVGTVIAVVQTNLKRLLAYSGISHMGFVLMGVAAGDAEGFAAAMFYIIIYAITSVAAFGMIIALARMGHEFDEIEDFKGLNQRNPWLAAMMLFIMFSMAGIPPFIGFWVKLAVIEAAVNAGLLWLAIVAVITAVIGAFYYLRVVKVMYFDTVEESKPAEPITRELGFAVSVVSGLLLILGLFPSWILDLCYRSLGVTVVG</sequence>
<evidence type="ECO:0000259" key="7">
    <source>
        <dbReference type="Pfam" id="PF00361"/>
    </source>
</evidence>
<comment type="catalytic activity">
    <reaction evidence="5">
        <text>a quinone + NADH + 5 H(+)(in) = a quinol + NAD(+) + 4 H(+)(out)</text>
        <dbReference type="Rhea" id="RHEA:57888"/>
        <dbReference type="ChEBI" id="CHEBI:15378"/>
        <dbReference type="ChEBI" id="CHEBI:24646"/>
        <dbReference type="ChEBI" id="CHEBI:57540"/>
        <dbReference type="ChEBI" id="CHEBI:57945"/>
        <dbReference type="ChEBI" id="CHEBI:132124"/>
    </reaction>
</comment>
<feature type="transmembrane region" description="Helical" evidence="5">
    <location>
        <begin position="78"/>
        <end position="94"/>
    </location>
</feature>
<proteinExistence type="inferred from homology"/>
<evidence type="ECO:0000313" key="8">
    <source>
        <dbReference type="EMBL" id="SIN86559.1"/>
    </source>
</evidence>
<dbReference type="OrthoDB" id="9768329at2"/>
<evidence type="ECO:0000313" key="9">
    <source>
        <dbReference type="Proteomes" id="UP000198461"/>
    </source>
</evidence>
<keyword evidence="5" id="KW-0520">NAD</keyword>
<evidence type="ECO:0000256" key="1">
    <source>
        <dbReference type="ARBA" id="ARBA00004127"/>
    </source>
</evidence>
<comment type="subunit">
    <text evidence="5">NDH-1 is composed of 14 different subunits. Subunits NuoA, H, J, K, L, M, N constitute the membrane sector of the complex.</text>
</comment>
<comment type="function">
    <text evidence="5">NDH-1 shuttles electrons from NADH, via FMN and iron-sulfur (Fe-S) centers, to quinones in the respiratory chain. The immediate electron acceptor for the enzyme in this species is believed to be ubiquinone. Couples the redox reaction to proton translocation (for every two electrons transferred, four hydrogen ions are translocated across the cytoplasmic membrane), and thus conserves the redox energy in a proton gradient.</text>
</comment>
<dbReference type="EC" id="7.1.1.-" evidence="5"/>
<dbReference type="NCBIfam" id="NF004442">
    <property type="entry name" value="PRK05777.1-5"/>
    <property type="match status" value="1"/>
</dbReference>
<dbReference type="NCBIfam" id="TIGR01770">
    <property type="entry name" value="NDH_I_N"/>
    <property type="match status" value="1"/>
</dbReference>
<protein>
    <recommendedName>
        <fullName evidence="5">NADH-quinone oxidoreductase subunit N</fullName>
        <ecNumber evidence="5">7.1.1.-</ecNumber>
    </recommendedName>
    <alternativeName>
        <fullName evidence="5">NADH dehydrogenase I subunit N</fullName>
    </alternativeName>
    <alternativeName>
        <fullName evidence="5">NDH-1 subunit N</fullName>
    </alternativeName>
</protein>
<feature type="transmembrane region" description="Helical" evidence="5">
    <location>
        <begin position="204"/>
        <end position="230"/>
    </location>
</feature>
<dbReference type="GO" id="GO:0005886">
    <property type="term" value="C:plasma membrane"/>
    <property type="evidence" value="ECO:0007669"/>
    <property type="project" value="UniProtKB-SubCell"/>
</dbReference>
<organism evidence="8 9">
    <name type="scientific">Sulfurivirga caldicuralii</name>
    <dbReference type="NCBI Taxonomy" id="364032"/>
    <lineage>
        <taxon>Bacteria</taxon>
        <taxon>Pseudomonadati</taxon>
        <taxon>Pseudomonadota</taxon>
        <taxon>Gammaproteobacteria</taxon>
        <taxon>Thiotrichales</taxon>
        <taxon>Piscirickettsiaceae</taxon>
        <taxon>Sulfurivirga</taxon>
    </lineage>
</organism>
<dbReference type="GO" id="GO:0042773">
    <property type="term" value="P:ATP synthesis coupled electron transport"/>
    <property type="evidence" value="ECO:0007669"/>
    <property type="project" value="InterPro"/>
</dbReference>
<feature type="transmembrane region" description="Helical" evidence="5">
    <location>
        <begin position="405"/>
        <end position="425"/>
    </location>
</feature>
<feature type="transmembrane region" description="Helical" evidence="5">
    <location>
        <begin position="370"/>
        <end position="393"/>
    </location>
</feature>
<evidence type="ECO:0000256" key="3">
    <source>
        <dbReference type="ARBA" id="ARBA00022989"/>
    </source>
</evidence>
<keyword evidence="5" id="KW-0830">Ubiquinone</keyword>
<name>A0A1N6EU04_9GAMM</name>
<dbReference type="PRINTS" id="PR01434">
    <property type="entry name" value="NADHDHGNASE5"/>
</dbReference>
<dbReference type="EMBL" id="FSRE01000002">
    <property type="protein sequence ID" value="SIN86559.1"/>
    <property type="molecule type" value="Genomic_DNA"/>
</dbReference>
<dbReference type="AlphaFoldDB" id="A0A1N6EU04"/>
<evidence type="ECO:0000256" key="4">
    <source>
        <dbReference type="ARBA" id="ARBA00023136"/>
    </source>
</evidence>
<dbReference type="GO" id="GO:0050136">
    <property type="term" value="F:NADH dehydrogenase (quinone) (non-electrogenic) activity"/>
    <property type="evidence" value="ECO:0007669"/>
    <property type="project" value="UniProtKB-UniRule"/>
</dbReference>
<keyword evidence="3 5" id="KW-1133">Transmembrane helix</keyword>
<feature type="transmembrane region" description="Helical" evidence="5">
    <location>
        <begin position="106"/>
        <end position="123"/>
    </location>
</feature>
<keyword evidence="9" id="KW-1185">Reference proteome</keyword>
<evidence type="ECO:0000256" key="6">
    <source>
        <dbReference type="RuleBase" id="RU000320"/>
    </source>
</evidence>
<feature type="transmembrane region" description="Helical" evidence="5">
    <location>
        <begin position="160"/>
        <end position="184"/>
    </location>
</feature>
<evidence type="ECO:0000256" key="5">
    <source>
        <dbReference type="HAMAP-Rule" id="MF_00445"/>
    </source>
</evidence>
<evidence type="ECO:0000256" key="2">
    <source>
        <dbReference type="ARBA" id="ARBA00022692"/>
    </source>
</evidence>
<accession>A0A1N6EU04</accession>
<feature type="transmembrane region" description="Helical" evidence="5">
    <location>
        <begin position="324"/>
        <end position="349"/>
    </location>
</feature>
<reference evidence="8 9" key="1">
    <citation type="submission" date="2016-11" db="EMBL/GenBank/DDBJ databases">
        <authorList>
            <person name="Jaros S."/>
            <person name="Januszkiewicz K."/>
            <person name="Wedrychowicz H."/>
        </authorList>
    </citation>
    <scope>NUCLEOTIDE SEQUENCE [LARGE SCALE GENOMIC DNA]</scope>
    <source>
        <strain evidence="8 9">DSM 17737</strain>
    </source>
</reference>
<dbReference type="STRING" id="364032.SAMN05443662_0774"/>
<feature type="domain" description="NADH:quinone oxidoreductase/Mrp antiporter transmembrane" evidence="7">
    <location>
        <begin position="125"/>
        <end position="420"/>
    </location>
</feature>
<dbReference type="PANTHER" id="PTHR22773">
    <property type="entry name" value="NADH DEHYDROGENASE"/>
    <property type="match status" value="1"/>
</dbReference>
<keyword evidence="5" id="KW-0813">Transport</keyword>
<keyword evidence="5" id="KW-0874">Quinone</keyword>
<dbReference type="GO" id="GO:0008137">
    <property type="term" value="F:NADH dehydrogenase (ubiquinone) activity"/>
    <property type="evidence" value="ECO:0007669"/>
    <property type="project" value="InterPro"/>
</dbReference>
<keyword evidence="5" id="KW-1278">Translocase</keyword>
<feature type="transmembrane region" description="Helical" evidence="5">
    <location>
        <begin position="12"/>
        <end position="31"/>
    </location>
</feature>
<dbReference type="RefSeq" id="WP_074201079.1">
    <property type="nucleotide sequence ID" value="NZ_FSRE01000002.1"/>
</dbReference>
<keyword evidence="4 5" id="KW-0472">Membrane</keyword>
<dbReference type="InterPro" id="IPR001750">
    <property type="entry name" value="ND/Mrp_TM"/>
</dbReference>
<dbReference type="Proteomes" id="UP000198461">
    <property type="component" value="Unassembled WGS sequence"/>
</dbReference>
<keyword evidence="5" id="KW-1003">Cell membrane</keyword>
<feature type="transmembrane region" description="Helical" evidence="5">
    <location>
        <begin position="129"/>
        <end position="148"/>
    </location>
</feature>
<dbReference type="HAMAP" id="MF_00445">
    <property type="entry name" value="NDH1_NuoN_1"/>
    <property type="match status" value="1"/>
</dbReference>
<feature type="transmembrane region" description="Helical" evidence="5">
    <location>
        <begin position="274"/>
        <end position="293"/>
    </location>
</feature>
<feature type="transmembrane region" description="Helical" evidence="5">
    <location>
        <begin position="38"/>
        <end position="58"/>
    </location>
</feature>
<dbReference type="InterPro" id="IPR010096">
    <property type="entry name" value="NADH-Q_OxRdtase_suN/2"/>
</dbReference>
<gene>
    <name evidence="5" type="primary">nuoN</name>
    <name evidence="8" type="ORF">SAMN05443662_0774</name>
</gene>
<feature type="transmembrane region" description="Helical" evidence="5">
    <location>
        <begin position="242"/>
        <end position="262"/>
    </location>
</feature>
<dbReference type="GO" id="GO:0012505">
    <property type="term" value="C:endomembrane system"/>
    <property type="evidence" value="ECO:0007669"/>
    <property type="project" value="UniProtKB-SubCell"/>
</dbReference>
<comment type="similarity">
    <text evidence="5">Belongs to the complex I subunit 2 family.</text>
</comment>
<dbReference type="GO" id="GO:0048038">
    <property type="term" value="F:quinone binding"/>
    <property type="evidence" value="ECO:0007669"/>
    <property type="project" value="UniProtKB-KW"/>
</dbReference>